<feature type="domain" description="NB-ARC" evidence="1">
    <location>
        <begin position="254"/>
        <end position="389"/>
    </location>
</feature>
<protein>
    <submittedName>
        <fullName evidence="2">Trypsin-like peptidase domain-containing protein</fullName>
    </submittedName>
</protein>
<organism evidence="2 3">
    <name type="scientific">Microbispora oryzae</name>
    <dbReference type="NCBI Taxonomy" id="2806554"/>
    <lineage>
        <taxon>Bacteria</taxon>
        <taxon>Bacillati</taxon>
        <taxon>Actinomycetota</taxon>
        <taxon>Actinomycetes</taxon>
        <taxon>Streptosporangiales</taxon>
        <taxon>Streptosporangiaceae</taxon>
        <taxon>Microbispora</taxon>
    </lineage>
</organism>
<evidence type="ECO:0000313" key="2">
    <source>
        <dbReference type="EMBL" id="MBP2708694.1"/>
    </source>
</evidence>
<dbReference type="InterPro" id="IPR043504">
    <property type="entry name" value="Peptidase_S1_PA_chymotrypsin"/>
</dbReference>
<dbReference type="Gene3D" id="3.40.50.300">
    <property type="entry name" value="P-loop containing nucleotide triphosphate hydrolases"/>
    <property type="match status" value="1"/>
</dbReference>
<evidence type="ECO:0000313" key="3">
    <source>
        <dbReference type="Proteomes" id="UP000674234"/>
    </source>
</evidence>
<accession>A0A940WN12</accession>
<sequence>MHISQVLEVICDQGEGVGARWSVGSGYLVDDGVVLTAAHVVANAEAVSVRFNGGVEYEGTVLLCTPPEIDLALVAVKAGPMAGQPAVFGWVSRERPGRIGRGRAVGFPRFKEISRAGRRLRDSVQVDGYVPTADGMVSGYLTFRVDAHPATLDRTRTESAWSGMSGAAVFAGDILVGVVSEHHLAEGQASLTVAPFDRLDLADEPVRRRFWELLVVDDPSRLTRLEPDPAGLQRGPLARIMALPPSMSDFTGRDDEVADVIDRVSRVGVHDRVVVIWGQPGVGKSQLAVEVAHRLFDRHLDGACHVDLQGYSANRLSAEQVATRLLEALAPELELPTEPSARFVACRDVLRRGRYVVVLDNASSSAQIRELLPGPCDTVVLVTSRSSLTTVDAALVEVDVLDTASAIALIRSMVDRDGESRCRDDAEVSGLVRLCGLLPLALRIAGALLRARPAWTVEHLARRLADENRRLHLLKRDDLAVRPVFESG</sequence>
<comment type="caution">
    <text evidence="2">The sequence shown here is derived from an EMBL/GenBank/DDBJ whole genome shotgun (WGS) entry which is preliminary data.</text>
</comment>
<gene>
    <name evidence="2" type="ORF">JOL79_33480</name>
</gene>
<dbReference type="EMBL" id="JAFCNB010000051">
    <property type="protein sequence ID" value="MBP2708694.1"/>
    <property type="molecule type" value="Genomic_DNA"/>
</dbReference>
<name>A0A940WN12_9ACTN</name>
<dbReference type="RefSeq" id="WP_210159950.1">
    <property type="nucleotide sequence ID" value="NZ_JAFCNB010000051.1"/>
</dbReference>
<dbReference type="PANTHER" id="PTHR47691">
    <property type="entry name" value="REGULATOR-RELATED"/>
    <property type="match status" value="1"/>
</dbReference>
<dbReference type="PANTHER" id="PTHR47691:SF3">
    <property type="entry name" value="HTH-TYPE TRANSCRIPTIONAL REGULATOR RV0890C-RELATED"/>
    <property type="match status" value="1"/>
</dbReference>
<dbReference type="Pfam" id="PF13365">
    <property type="entry name" value="Trypsin_2"/>
    <property type="match status" value="1"/>
</dbReference>
<dbReference type="InterPro" id="IPR027417">
    <property type="entry name" value="P-loop_NTPase"/>
</dbReference>
<dbReference type="SUPFAM" id="SSF50494">
    <property type="entry name" value="Trypsin-like serine proteases"/>
    <property type="match status" value="1"/>
</dbReference>
<dbReference type="SUPFAM" id="SSF52540">
    <property type="entry name" value="P-loop containing nucleoside triphosphate hydrolases"/>
    <property type="match status" value="1"/>
</dbReference>
<dbReference type="PRINTS" id="PR00364">
    <property type="entry name" value="DISEASERSIST"/>
</dbReference>
<proteinExistence type="predicted"/>
<dbReference type="GO" id="GO:0043531">
    <property type="term" value="F:ADP binding"/>
    <property type="evidence" value="ECO:0007669"/>
    <property type="project" value="InterPro"/>
</dbReference>
<dbReference type="InterPro" id="IPR009003">
    <property type="entry name" value="Peptidase_S1_PA"/>
</dbReference>
<dbReference type="Proteomes" id="UP000674234">
    <property type="component" value="Unassembled WGS sequence"/>
</dbReference>
<reference evidence="2" key="1">
    <citation type="submission" date="2021-02" db="EMBL/GenBank/DDBJ databases">
        <title>Draft genome sequence of Microbispora sp. RL4-1S isolated from rice leaves in Thailand.</title>
        <authorList>
            <person name="Muangham S."/>
            <person name="Duangmal K."/>
        </authorList>
    </citation>
    <scope>NUCLEOTIDE SEQUENCE</scope>
    <source>
        <strain evidence="2">RL4-1S</strain>
    </source>
</reference>
<dbReference type="Pfam" id="PF00931">
    <property type="entry name" value="NB-ARC"/>
    <property type="match status" value="1"/>
</dbReference>
<dbReference type="InterPro" id="IPR002182">
    <property type="entry name" value="NB-ARC"/>
</dbReference>
<dbReference type="AlphaFoldDB" id="A0A940WN12"/>
<keyword evidence="3" id="KW-1185">Reference proteome</keyword>
<dbReference type="Gene3D" id="2.40.10.10">
    <property type="entry name" value="Trypsin-like serine proteases"/>
    <property type="match status" value="1"/>
</dbReference>
<evidence type="ECO:0000259" key="1">
    <source>
        <dbReference type="Pfam" id="PF00931"/>
    </source>
</evidence>